<name>A0A0G4F0F7_9ALVE</name>
<protein>
    <recommendedName>
        <fullName evidence="11">Fatty acid desaturase domain-containing protein</fullName>
    </recommendedName>
</protein>
<sequence>MEKSPTVQYTPCGESPPLAPPPFTLKDVRDAIPKHCWVKDPIRSVSFFFRDCLIVAALAAIAWKLDHPLVYPLYWVAQGTMFWALFVIGHDCGHGSFSDSKVLNDIVGHISHSFILVPFHGWRISHRTHHNNHGHIHNDESWFPMQKQKYTQLEWYQKAGRFQLPTVLFGYILYLFVNTPGKPWGSHFHPGSRLFKPSEATDVITSTTCWLLMVALLCWFGSAFGFWKLFSIYLVPYVIGTAWLVVVTFLHHTEKNVPWFQGEEWSYLRGALSTLDRDYGFFNSIHHNIETHVVHHIFPAIPHYHLVEATEAVKPLLGKYYVEPEKCTNPVNFPMHLVKALSTNMRECRYVEDEGTVFYYKSEADLDSVSLGSGVKTSASTLGEETSSGEGDSSPSSSSREDSEREEGAASSSSGAEEQRDLRRGGKDKKTAQQSLAGGKKKGGAGSSAATAKRRGSRRMA</sequence>
<evidence type="ECO:0000256" key="2">
    <source>
        <dbReference type="ARBA" id="ARBA00005189"/>
    </source>
</evidence>
<dbReference type="Pfam" id="PF00487">
    <property type="entry name" value="FA_desaturase"/>
    <property type="match status" value="1"/>
</dbReference>
<feature type="compositionally biased region" description="Basic and acidic residues" evidence="6">
    <location>
        <begin position="417"/>
        <end position="431"/>
    </location>
</feature>
<dbReference type="GO" id="GO:0016717">
    <property type="term" value="F:oxidoreductase activity, acting on paired donors, with oxidation of a pair of donors resulting in the reduction of molecular oxygen to two molecules of water"/>
    <property type="evidence" value="ECO:0007669"/>
    <property type="project" value="InterPro"/>
</dbReference>
<dbReference type="VEuPathDB" id="CryptoDB:Cvel_2615"/>
<feature type="compositionally biased region" description="Basic and acidic residues" evidence="6">
    <location>
        <begin position="399"/>
        <end position="408"/>
    </location>
</feature>
<keyword evidence="5 7" id="KW-0472">Membrane</keyword>
<feature type="region of interest" description="Disordered" evidence="6">
    <location>
        <begin position="371"/>
        <end position="461"/>
    </location>
</feature>
<organism evidence="10">
    <name type="scientific">Chromera velia CCMP2878</name>
    <dbReference type="NCBI Taxonomy" id="1169474"/>
    <lineage>
        <taxon>Eukaryota</taxon>
        <taxon>Sar</taxon>
        <taxon>Alveolata</taxon>
        <taxon>Colpodellida</taxon>
        <taxon>Chromeraceae</taxon>
        <taxon>Chromera</taxon>
    </lineage>
</organism>
<feature type="transmembrane region" description="Helical" evidence="7">
    <location>
        <begin position="203"/>
        <end position="224"/>
    </location>
</feature>
<evidence type="ECO:0000259" key="9">
    <source>
        <dbReference type="Pfam" id="PF11960"/>
    </source>
</evidence>
<keyword evidence="4" id="KW-0560">Oxidoreductase</keyword>
<dbReference type="AlphaFoldDB" id="A0A0G4F0F7"/>
<comment type="similarity">
    <text evidence="3">Belongs to the fatty acid desaturase type 1 family.</text>
</comment>
<feature type="compositionally biased region" description="Basic residues" evidence="6">
    <location>
        <begin position="452"/>
        <end position="461"/>
    </location>
</feature>
<evidence type="ECO:0000256" key="5">
    <source>
        <dbReference type="ARBA" id="ARBA00023136"/>
    </source>
</evidence>
<evidence type="ECO:0000256" key="3">
    <source>
        <dbReference type="ARBA" id="ARBA00009295"/>
    </source>
</evidence>
<feature type="compositionally biased region" description="Low complexity" evidence="6">
    <location>
        <begin position="378"/>
        <end position="398"/>
    </location>
</feature>
<keyword evidence="7" id="KW-0812">Transmembrane</keyword>
<dbReference type="PhylomeDB" id="A0A0G4F0F7"/>
<evidence type="ECO:0000256" key="6">
    <source>
        <dbReference type="SAM" id="MobiDB-lite"/>
    </source>
</evidence>
<evidence type="ECO:0000256" key="1">
    <source>
        <dbReference type="ARBA" id="ARBA00004370"/>
    </source>
</evidence>
<feature type="domain" description="Fatty acid desaturase N-terminal" evidence="9">
    <location>
        <begin position="17"/>
        <end position="60"/>
    </location>
</feature>
<dbReference type="PANTHER" id="PTHR32100">
    <property type="entry name" value="OMEGA-6 FATTY ACID DESATURASE, CHLOROPLASTIC"/>
    <property type="match status" value="1"/>
</dbReference>
<proteinExistence type="inferred from homology"/>
<evidence type="ECO:0000313" key="10">
    <source>
        <dbReference type="EMBL" id="CEM05323.1"/>
    </source>
</evidence>
<evidence type="ECO:0000256" key="7">
    <source>
        <dbReference type="SAM" id="Phobius"/>
    </source>
</evidence>
<accession>A0A0G4F0F7</accession>
<dbReference type="CDD" id="cd03507">
    <property type="entry name" value="Delta12-FADS-like"/>
    <property type="match status" value="1"/>
</dbReference>
<dbReference type="GO" id="GO:0016020">
    <property type="term" value="C:membrane"/>
    <property type="evidence" value="ECO:0007669"/>
    <property type="project" value="UniProtKB-SubCell"/>
</dbReference>
<dbReference type="EMBL" id="CDMZ01000044">
    <property type="protein sequence ID" value="CEM05323.1"/>
    <property type="molecule type" value="Genomic_DNA"/>
</dbReference>
<dbReference type="Pfam" id="PF11960">
    <property type="entry name" value="DUF3474"/>
    <property type="match status" value="1"/>
</dbReference>
<comment type="subcellular location">
    <subcellularLocation>
        <location evidence="1">Membrane</location>
    </subcellularLocation>
</comment>
<gene>
    <name evidence="10" type="ORF">Cvel_2615</name>
</gene>
<reference evidence="10" key="1">
    <citation type="submission" date="2014-11" db="EMBL/GenBank/DDBJ databases">
        <authorList>
            <person name="Otto D Thomas"/>
            <person name="Naeem Raeece"/>
        </authorList>
    </citation>
    <scope>NUCLEOTIDE SEQUENCE</scope>
</reference>
<comment type="pathway">
    <text evidence="2">Lipid metabolism.</text>
</comment>
<dbReference type="GO" id="GO:0006629">
    <property type="term" value="P:lipid metabolic process"/>
    <property type="evidence" value="ECO:0007669"/>
    <property type="project" value="InterPro"/>
</dbReference>
<dbReference type="InterPro" id="IPR021863">
    <property type="entry name" value="FAS_N"/>
</dbReference>
<dbReference type="InterPro" id="IPR005804">
    <property type="entry name" value="FA_desaturase_dom"/>
</dbReference>
<evidence type="ECO:0000256" key="4">
    <source>
        <dbReference type="ARBA" id="ARBA00023002"/>
    </source>
</evidence>
<dbReference type="InterPro" id="IPR012171">
    <property type="entry name" value="Fatty_acid_desaturase"/>
</dbReference>
<evidence type="ECO:0000259" key="8">
    <source>
        <dbReference type="Pfam" id="PF00487"/>
    </source>
</evidence>
<evidence type="ECO:0008006" key="11">
    <source>
        <dbReference type="Google" id="ProtNLM"/>
    </source>
</evidence>
<feature type="domain" description="Fatty acid desaturase" evidence="8">
    <location>
        <begin position="69"/>
        <end position="322"/>
    </location>
</feature>
<keyword evidence="7" id="KW-1133">Transmembrane helix</keyword>
<feature type="transmembrane region" description="Helical" evidence="7">
    <location>
        <begin position="230"/>
        <end position="250"/>
    </location>
</feature>